<dbReference type="SUPFAM" id="SSF51735">
    <property type="entry name" value="NAD(P)-binding Rossmann-fold domains"/>
    <property type="match status" value="1"/>
</dbReference>
<dbReference type="Gene3D" id="3.40.50.720">
    <property type="entry name" value="NAD(P)-binding Rossmann-like Domain"/>
    <property type="match status" value="1"/>
</dbReference>
<dbReference type="GO" id="GO:0080019">
    <property type="term" value="F:alcohol-forming very long-chain fatty acyl-CoA reductase activity"/>
    <property type="evidence" value="ECO:0007669"/>
    <property type="project" value="InterPro"/>
</dbReference>
<dbReference type="Proteomes" id="UP000272729">
    <property type="component" value="Unassembled WGS sequence"/>
</dbReference>
<accession>A0A495XSB5</accession>
<dbReference type="AlphaFoldDB" id="A0A495XSB5"/>
<dbReference type="EMBL" id="RBXR01000001">
    <property type="protein sequence ID" value="RKT74568.1"/>
    <property type="molecule type" value="Genomic_DNA"/>
</dbReference>
<evidence type="ECO:0000313" key="2">
    <source>
        <dbReference type="EMBL" id="RKT74568.1"/>
    </source>
</evidence>
<evidence type="ECO:0000259" key="1">
    <source>
        <dbReference type="Pfam" id="PF07993"/>
    </source>
</evidence>
<sequence length="360" mass="39717">MSLLMTGGTGFLGLHLVREQVQAGRPVTLLAHAGGTPAFERVERFLDATGTPVPEPLDRLLSVVDVDVRLPLLGLTADDARVLALEAEELWHVAASVVLDGRDDHVWQSNVVGTENVLAFADLMPAGAVFRHVSTAFVAGKVRQGEIREADTAGTTAFENTYEHSKHTAEGLVRHWAKQRDRSALVLRPSILVPGADTVTASPEHTLRTVSRIIDRILTRASTSDSRLVLRVGADPRAHLNLVQVDWAAKAMRLLGERVRTDVVTAHVVHDKDVPVRTISAALEDTSHVRLRMMPAAPHDPTDTESYFHRRAAGFLPYLFHRRHYDTSLTRRLLPDLPAPDQVDRDHLRRCFAVPAEARA</sequence>
<dbReference type="PANTHER" id="PTHR11011">
    <property type="entry name" value="MALE STERILITY PROTEIN 2-RELATED"/>
    <property type="match status" value="1"/>
</dbReference>
<dbReference type="RefSeq" id="WP_170199992.1">
    <property type="nucleotide sequence ID" value="NZ_JBIUBA010000003.1"/>
</dbReference>
<evidence type="ECO:0000313" key="3">
    <source>
        <dbReference type="Proteomes" id="UP000272729"/>
    </source>
</evidence>
<dbReference type="InterPro" id="IPR013120">
    <property type="entry name" value="FAR_NAD-bd"/>
</dbReference>
<reference evidence="2 3" key="1">
    <citation type="submission" date="2018-10" db="EMBL/GenBank/DDBJ databases">
        <title>Sequencing the genomes of 1000 actinobacteria strains.</title>
        <authorList>
            <person name="Klenk H.-P."/>
        </authorList>
    </citation>
    <scope>NUCLEOTIDE SEQUENCE [LARGE SCALE GENOMIC DNA]</scope>
    <source>
        <strain evidence="2 3">DSM 43911</strain>
    </source>
</reference>
<comment type="caution">
    <text evidence="2">The sequence shown here is derived from an EMBL/GenBank/DDBJ whole genome shotgun (WGS) entry which is preliminary data.</text>
</comment>
<name>A0A495XSB5_9PSEU</name>
<keyword evidence="3" id="KW-1185">Reference proteome</keyword>
<protein>
    <submittedName>
        <fullName evidence="2">Nucleoside-diphosphate-sugar epimerase</fullName>
    </submittedName>
</protein>
<gene>
    <name evidence="2" type="ORF">DFJ66_7930</name>
</gene>
<proteinExistence type="predicted"/>
<organism evidence="2 3">
    <name type="scientific">Saccharothrix variisporea</name>
    <dbReference type="NCBI Taxonomy" id="543527"/>
    <lineage>
        <taxon>Bacteria</taxon>
        <taxon>Bacillati</taxon>
        <taxon>Actinomycetota</taxon>
        <taxon>Actinomycetes</taxon>
        <taxon>Pseudonocardiales</taxon>
        <taxon>Pseudonocardiaceae</taxon>
        <taxon>Saccharothrix</taxon>
    </lineage>
</organism>
<dbReference type="Pfam" id="PF07993">
    <property type="entry name" value="NAD_binding_4"/>
    <property type="match status" value="1"/>
</dbReference>
<feature type="domain" description="Thioester reductase (TE)" evidence="1">
    <location>
        <begin position="6"/>
        <end position="252"/>
    </location>
</feature>
<dbReference type="InterPro" id="IPR036291">
    <property type="entry name" value="NAD(P)-bd_dom_sf"/>
</dbReference>
<dbReference type="InterPro" id="IPR026055">
    <property type="entry name" value="FAR"/>
</dbReference>